<dbReference type="Proteomes" id="UP000431462">
    <property type="component" value="Unassembled WGS sequence"/>
</dbReference>
<dbReference type="AlphaFoldDB" id="A0A844HYA8"/>
<sequence>MAKLDAPRLTVIIPRYWPATGGSELHAHLLVNGLCEQGWRVNVLTQVLTNSENCELTATQTASQTFWDGDAKVSVTAPAGWRKALLGVLARFHQTSAPARLSYDHLLRQCAVRNIIEQARNSQLIHFIYNGMTSLAEAALEAARTLGIPFVLTPLANTELPPGTGWASRRMARLLKAADSIVALTDFERTWLISQGAPADKTTVCPMGPVLTAPSSVDSFRERYGLADHPVVLFLARHDEAKGYRLLAEARRGIWARHPNARILFVGPQTVSSRAYFETIRDHRIQLLENLSQPDKNAALNACSLLCVPSSRESLGSVYLEAWHYKKPVIALSIPILRTFMSHGVDCLLCKPDQTDIATAINSLLDAPARREAMGLAGQLKQQTRFRWPVIVSAHASIYRSLSHRKSHCPMSETLLQTSHAHSVSEAQS</sequence>
<dbReference type="Gene3D" id="3.40.50.2000">
    <property type="entry name" value="Glycogen Phosphorylase B"/>
    <property type="match status" value="2"/>
</dbReference>
<protein>
    <submittedName>
        <fullName evidence="4">Glycosyltransferase family 4 protein</fullName>
    </submittedName>
</protein>
<dbReference type="SUPFAM" id="SSF53756">
    <property type="entry name" value="UDP-Glycosyltransferase/glycogen phosphorylase"/>
    <property type="match status" value="1"/>
</dbReference>
<evidence type="ECO:0000313" key="5">
    <source>
        <dbReference type="Proteomes" id="UP000431462"/>
    </source>
</evidence>
<reference evidence="4 5" key="1">
    <citation type="submission" date="2019-06" db="EMBL/GenBank/DDBJ databases">
        <title>Enrichment of Autotrophic Halophilic Microorganisms from Red Sea Brine Pool Using Microbial Electrosynthesis System.</title>
        <authorList>
            <person name="Alqahtani M.F."/>
            <person name="Bajracharya S."/>
            <person name="Katuri K.P."/>
            <person name="Ali M."/>
            <person name="Saikaly P.E."/>
        </authorList>
    </citation>
    <scope>NUCLEOTIDE SEQUENCE [LARGE SCALE GENOMIC DNA]</scope>
    <source>
        <strain evidence="4">MES15</strain>
    </source>
</reference>
<dbReference type="GO" id="GO:0009103">
    <property type="term" value="P:lipopolysaccharide biosynthetic process"/>
    <property type="evidence" value="ECO:0007669"/>
    <property type="project" value="TreeGrafter"/>
</dbReference>
<gene>
    <name evidence="4" type="ORF">FH752_15700</name>
</gene>
<dbReference type="InterPro" id="IPR001296">
    <property type="entry name" value="Glyco_trans_1"/>
</dbReference>
<dbReference type="PANTHER" id="PTHR46401:SF2">
    <property type="entry name" value="GLYCOSYLTRANSFERASE WBBK-RELATED"/>
    <property type="match status" value="1"/>
</dbReference>
<accession>A0A844HYA8</accession>
<evidence type="ECO:0000313" key="4">
    <source>
        <dbReference type="EMBL" id="MTJ00060.1"/>
    </source>
</evidence>
<dbReference type="GO" id="GO:0016757">
    <property type="term" value="F:glycosyltransferase activity"/>
    <property type="evidence" value="ECO:0007669"/>
    <property type="project" value="InterPro"/>
</dbReference>
<organism evidence="4 5">
    <name type="scientific">Marinobacter adhaerens</name>
    <dbReference type="NCBI Taxonomy" id="1033846"/>
    <lineage>
        <taxon>Bacteria</taxon>
        <taxon>Pseudomonadati</taxon>
        <taxon>Pseudomonadota</taxon>
        <taxon>Gammaproteobacteria</taxon>
        <taxon>Pseudomonadales</taxon>
        <taxon>Marinobacteraceae</taxon>
        <taxon>Marinobacter</taxon>
    </lineage>
</organism>
<dbReference type="PANTHER" id="PTHR46401">
    <property type="entry name" value="GLYCOSYLTRANSFERASE WBBK-RELATED"/>
    <property type="match status" value="1"/>
</dbReference>
<dbReference type="Pfam" id="PF13579">
    <property type="entry name" value="Glyco_trans_4_4"/>
    <property type="match status" value="1"/>
</dbReference>
<feature type="domain" description="Glycosyl transferase family 1" evidence="2">
    <location>
        <begin position="221"/>
        <end position="378"/>
    </location>
</feature>
<dbReference type="InterPro" id="IPR028098">
    <property type="entry name" value="Glyco_trans_4-like_N"/>
</dbReference>
<proteinExistence type="predicted"/>
<name>A0A844HYA8_9GAMM</name>
<keyword evidence="1 4" id="KW-0808">Transferase</keyword>
<dbReference type="EMBL" id="VENC01000015">
    <property type="protein sequence ID" value="MTJ00060.1"/>
    <property type="molecule type" value="Genomic_DNA"/>
</dbReference>
<comment type="caution">
    <text evidence="4">The sequence shown here is derived from an EMBL/GenBank/DDBJ whole genome shotgun (WGS) entry which is preliminary data.</text>
</comment>
<dbReference type="Pfam" id="PF00534">
    <property type="entry name" value="Glycos_transf_1"/>
    <property type="match status" value="1"/>
</dbReference>
<evidence type="ECO:0000256" key="1">
    <source>
        <dbReference type="ARBA" id="ARBA00022679"/>
    </source>
</evidence>
<evidence type="ECO:0000259" key="2">
    <source>
        <dbReference type="Pfam" id="PF00534"/>
    </source>
</evidence>
<dbReference type="CDD" id="cd03801">
    <property type="entry name" value="GT4_PimA-like"/>
    <property type="match status" value="1"/>
</dbReference>
<feature type="domain" description="Glycosyltransferase subfamily 4-like N-terminal" evidence="3">
    <location>
        <begin position="21"/>
        <end position="208"/>
    </location>
</feature>
<evidence type="ECO:0000259" key="3">
    <source>
        <dbReference type="Pfam" id="PF13579"/>
    </source>
</evidence>